<accession>A0A7J7CHR4</accession>
<dbReference type="PANTHER" id="PTHR33672:SF24">
    <property type="entry name" value="OS01G0798600 PROTEIN"/>
    <property type="match status" value="1"/>
</dbReference>
<dbReference type="FunCoup" id="A0A7J7CHR4">
    <property type="interactions" value="356"/>
</dbReference>
<dbReference type="OrthoDB" id="1880037at2759"/>
<dbReference type="GO" id="GO:0048564">
    <property type="term" value="P:photosystem I assembly"/>
    <property type="evidence" value="ECO:0007669"/>
    <property type="project" value="InterPro"/>
</dbReference>
<dbReference type="Proteomes" id="UP000593562">
    <property type="component" value="Unassembled WGS sequence"/>
</dbReference>
<gene>
    <name evidence="2" type="ORF">HS088_TW16G00028</name>
</gene>
<dbReference type="GO" id="GO:0009535">
    <property type="term" value="C:chloroplast thylakoid membrane"/>
    <property type="evidence" value="ECO:0007669"/>
    <property type="project" value="InterPro"/>
</dbReference>
<protein>
    <submittedName>
        <fullName evidence="2">Uncharacterized protein</fullName>
    </submittedName>
</protein>
<feature type="compositionally biased region" description="Low complexity" evidence="1">
    <location>
        <begin position="331"/>
        <end position="344"/>
    </location>
</feature>
<comment type="caution">
    <text evidence="2">The sequence shown here is derived from an EMBL/GenBank/DDBJ whole genome shotgun (WGS) entry which is preliminary data.</text>
</comment>
<dbReference type="GO" id="GO:0080183">
    <property type="term" value="P:response to photooxidative stress"/>
    <property type="evidence" value="ECO:0007669"/>
    <property type="project" value="InterPro"/>
</dbReference>
<keyword evidence="3" id="KW-1185">Reference proteome</keyword>
<name>A0A7J7CHR4_TRIWF</name>
<feature type="region of interest" description="Disordered" evidence="1">
    <location>
        <begin position="307"/>
        <end position="344"/>
    </location>
</feature>
<organism evidence="2 3">
    <name type="scientific">Tripterygium wilfordii</name>
    <name type="common">Thunder God vine</name>
    <dbReference type="NCBI Taxonomy" id="458696"/>
    <lineage>
        <taxon>Eukaryota</taxon>
        <taxon>Viridiplantae</taxon>
        <taxon>Streptophyta</taxon>
        <taxon>Embryophyta</taxon>
        <taxon>Tracheophyta</taxon>
        <taxon>Spermatophyta</taxon>
        <taxon>Magnoliopsida</taxon>
        <taxon>eudicotyledons</taxon>
        <taxon>Gunneridae</taxon>
        <taxon>Pentapetalae</taxon>
        <taxon>rosids</taxon>
        <taxon>fabids</taxon>
        <taxon>Celastrales</taxon>
        <taxon>Celastraceae</taxon>
        <taxon>Tripterygium</taxon>
    </lineage>
</organism>
<dbReference type="PANTHER" id="PTHR33672">
    <property type="entry name" value="YCF3-INTERACTING PROTEIN 1, CHLOROPLASTIC"/>
    <property type="match status" value="1"/>
</dbReference>
<reference evidence="2 3" key="1">
    <citation type="journal article" date="2020" name="Nat. Commun.">
        <title>Genome of Tripterygium wilfordii and identification of cytochrome P450 involved in triptolide biosynthesis.</title>
        <authorList>
            <person name="Tu L."/>
            <person name="Su P."/>
            <person name="Zhang Z."/>
            <person name="Gao L."/>
            <person name="Wang J."/>
            <person name="Hu T."/>
            <person name="Zhou J."/>
            <person name="Zhang Y."/>
            <person name="Zhao Y."/>
            <person name="Liu Y."/>
            <person name="Song Y."/>
            <person name="Tong Y."/>
            <person name="Lu Y."/>
            <person name="Yang J."/>
            <person name="Xu C."/>
            <person name="Jia M."/>
            <person name="Peters R.J."/>
            <person name="Huang L."/>
            <person name="Gao W."/>
        </authorList>
    </citation>
    <scope>NUCLEOTIDE SEQUENCE [LARGE SCALE GENOMIC DNA]</scope>
    <source>
        <strain evidence="3">cv. XIE 37</strain>
        <tissue evidence="2">Leaf</tissue>
    </source>
</reference>
<sequence length="362" mass="40755">MVIPDSGLFATTNNRTQAGVDVYMTEDHLHELQFLVTEDPKILMKKESVKKEKQIMVDPISLRQSSLREASFNILLQPVVTARNSPPPLLPANSRFVSCSLPNSASSSARFSFNHLKKKWRNEGQESPRKIDLIARQHSSAHSLQQVIDLRKSQSYAEGKAYEPSDEFDLWFSEPNATKLDNRNHESFNKTKTGKVIHKNGKNMDHDNDEFKCGALCLYLPGFGKGKPVRTRKVEPEMENVISRTVSLEKFECGSWASSAIHEEDGDSTNRYFDLPLELIQSSVNDAHSPVTTAFMFDKDRRVTLKHGPTRATSRKSHESSRHVRFPPSSPSSNPASPASCISPRLRKAREDFNAFLQAQSA</sequence>
<dbReference type="EMBL" id="JAAARO010000016">
    <property type="protein sequence ID" value="KAF5733588.1"/>
    <property type="molecule type" value="Genomic_DNA"/>
</dbReference>
<proteinExistence type="predicted"/>
<evidence type="ECO:0000313" key="2">
    <source>
        <dbReference type="EMBL" id="KAF5733588.1"/>
    </source>
</evidence>
<evidence type="ECO:0000256" key="1">
    <source>
        <dbReference type="SAM" id="MobiDB-lite"/>
    </source>
</evidence>
<dbReference type="InParanoid" id="A0A7J7CHR4"/>
<dbReference type="AlphaFoldDB" id="A0A7J7CHR4"/>
<dbReference type="InterPro" id="IPR040340">
    <property type="entry name" value="CEST/Y3IP1"/>
</dbReference>
<evidence type="ECO:0000313" key="3">
    <source>
        <dbReference type="Proteomes" id="UP000593562"/>
    </source>
</evidence>